<dbReference type="SMART" id="SM00355">
    <property type="entry name" value="ZnF_C2H2"/>
    <property type="match status" value="20"/>
</dbReference>
<evidence type="ECO:0000259" key="11">
    <source>
        <dbReference type="PROSITE" id="PS50157"/>
    </source>
</evidence>
<dbReference type="PANTHER" id="PTHR24384">
    <property type="entry name" value="FINGER PUTATIVE TRANSCRIPTION FACTOR FAMILY-RELATED"/>
    <property type="match status" value="1"/>
</dbReference>
<feature type="domain" description="C2H2-type" evidence="11">
    <location>
        <begin position="775"/>
        <end position="802"/>
    </location>
</feature>
<dbReference type="GO" id="GO:0000978">
    <property type="term" value="F:RNA polymerase II cis-regulatory region sequence-specific DNA binding"/>
    <property type="evidence" value="ECO:0007669"/>
    <property type="project" value="TreeGrafter"/>
</dbReference>
<sequence length="956" mass="112161">MSGFMQLILPDYTKEVPQAKCCIACLNNSVTCIDLFTCKHAKVFEYLLNYKTQTNILNVNRSGLGYSKIEIYSTIDCQPIEMEIKPTNQVPPEIMTEVKIEYDSSNSEHLPLVEIKKRKPAKKIKKEFKNRTVKNASSLQKRYEGKIRIVLLSEEEMLEERQVEAKKTSYLRLPYKCDLCITAFDHELTLKSHIETRHNKSGEYECNICKSHLSTKISFDEHYKRHFRRYECIECGKRTNNLYPLLKHYNDNHGLIQMEFSCKTCEYKTDKYRVFRYHLEKHRQSKVECNLCGKTFVNNNGLKTHLYTVHAHSSRVYSCDKCHKVYRAKSGLSAHLATHSSPVYCTDCDTHFRTPHGLRHHLKTHSRHVVDHDKRFVCTECDLKFLTPKSLREHVDWVHLNNTKYECDSCSKVFKNKNSLKKHFQYVHEKKRPPRNKICDHCGRAFTMAYQENLQLCYECTALLVKFASFKKQVMQSYRDYNDFITNPLQPIQPRLRLQIKELHNISNSQSDIYEESTEIKAEEIEVKVKNEYRKDSLIQETREYIQVELTRDEIYEERKLLEIGEDYVNAMFRCEKCIMTFPNSEDLEDHETNKHLLNASNYKCSICTCTFATEFSYNYHTNKHTVRYECSVCGQRCVNKRDALRHYNNTHCVGMDVELKNNDDENNESRGSAGVQHSCEFCPKTFKWKTSLRKHLETHSIENGQKRKPYCTPCRLSFTTTSNLQKHVRTSSKHQIQLKLRKLKEMNNSAEKQDNIKEKINEIKSSINNSRHQFPCNQCDKRFLWRGNLLRHLQSHLAKAKGDLVCVPCNRTFSSIATYQQHMKISKKHATENDYKFMCSDCGKRFPTKSKLRDHINWEHLKNYVYTCDECQKVFKTSNSVYLHKQAVHRKDVIEHLCDHCGKPFPNGAKLRAHILGAHGVSEHACGRCGASFAWHSCLSRHVRQKHRGGRVNGE</sequence>
<feature type="domain" description="C2H2-type" evidence="11">
    <location>
        <begin position="573"/>
        <end position="596"/>
    </location>
</feature>
<keyword evidence="5" id="KW-0862">Zinc</keyword>
<feature type="domain" description="C2H2-type" evidence="11">
    <location>
        <begin position="925"/>
        <end position="953"/>
    </location>
</feature>
<evidence type="ECO:0000256" key="3">
    <source>
        <dbReference type="ARBA" id="ARBA00022737"/>
    </source>
</evidence>
<feature type="domain" description="C2H2-type" evidence="11">
    <location>
        <begin position="343"/>
        <end position="366"/>
    </location>
</feature>
<feature type="domain" description="C2H2-type" evidence="11">
    <location>
        <begin position="603"/>
        <end position="630"/>
    </location>
</feature>
<dbReference type="Gene3D" id="3.30.160.60">
    <property type="entry name" value="Classic Zinc Finger"/>
    <property type="match status" value="10"/>
</dbReference>
<dbReference type="GO" id="GO:0005634">
    <property type="term" value="C:nucleus"/>
    <property type="evidence" value="ECO:0007669"/>
    <property type="project" value="UniProtKB-SubCell"/>
</dbReference>
<evidence type="ECO:0000313" key="13">
    <source>
        <dbReference type="Proteomes" id="UP000789524"/>
    </source>
</evidence>
<comment type="subcellular location">
    <subcellularLocation>
        <location evidence="1">Nucleus</location>
    </subcellularLocation>
</comment>
<feature type="domain" description="C2H2-type" evidence="11">
    <location>
        <begin position="376"/>
        <end position="404"/>
    </location>
</feature>
<evidence type="ECO:0000256" key="9">
    <source>
        <dbReference type="ARBA" id="ARBA00023242"/>
    </source>
</evidence>
<evidence type="ECO:0000256" key="7">
    <source>
        <dbReference type="ARBA" id="ARBA00023125"/>
    </source>
</evidence>
<feature type="domain" description="C2H2-type" evidence="11">
    <location>
        <begin position="317"/>
        <end position="344"/>
    </location>
</feature>
<comment type="caution">
    <text evidence="12">The sequence shown here is derived from an EMBL/GenBank/DDBJ whole genome shotgun (WGS) entry which is preliminary data.</text>
</comment>
<proteinExistence type="predicted"/>
<evidence type="ECO:0000313" key="12">
    <source>
        <dbReference type="EMBL" id="CAG9577665.1"/>
    </source>
</evidence>
<name>A0A8J2R4C8_9NEOP</name>
<evidence type="ECO:0000256" key="10">
    <source>
        <dbReference type="PROSITE-ProRule" id="PRU00042"/>
    </source>
</evidence>
<evidence type="ECO:0000256" key="1">
    <source>
        <dbReference type="ARBA" id="ARBA00004123"/>
    </source>
</evidence>
<dbReference type="PROSITE" id="PS00028">
    <property type="entry name" value="ZINC_FINGER_C2H2_1"/>
    <property type="match status" value="15"/>
</dbReference>
<keyword evidence="6" id="KW-0805">Transcription regulation</keyword>
<feature type="domain" description="C2H2-type" evidence="11">
    <location>
        <begin position="867"/>
        <end position="895"/>
    </location>
</feature>
<dbReference type="PROSITE" id="PS50157">
    <property type="entry name" value="ZINC_FINGER_C2H2_2"/>
    <property type="match status" value="16"/>
</dbReference>
<dbReference type="InterPro" id="IPR036236">
    <property type="entry name" value="Znf_C2H2_sf"/>
</dbReference>
<dbReference type="Pfam" id="PF12171">
    <property type="entry name" value="zf-C2H2_jaz"/>
    <property type="match status" value="1"/>
</dbReference>
<feature type="domain" description="C2H2-type" evidence="11">
    <location>
        <begin position="678"/>
        <end position="705"/>
    </location>
</feature>
<accession>A0A8J2R4C8</accession>
<keyword evidence="8" id="KW-0804">Transcription</keyword>
<keyword evidence="13" id="KW-1185">Reference proteome</keyword>
<dbReference type="GO" id="GO:0000981">
    <property type="term" value="F:DNA-binding transcription factor activity, RNA polymerase II-specific"/>
    <property type="evidence" value="ECO:0007669"/>
    <property type="project" value="TreeGrafter"/>
</dbReference>
<gene>
    <name evidence="12" type="ORF">DCHRY22_LOCUS12478</name>
</gene>
<dbReference type="SUPFAM" id="SSF57667">
    <property type="entry name" value="beta-beta-alpha zinc fingers"/>
    <property type="match status" value="6"/>
</dbReference>
<keyword evidence="2" id="KW-0479">Metal-binding</keyword>
<dbReference type="AlphaFoldDB" id="A0A8J2R4C8"/>
<keyword evidence="7" id="KW-0238">DNA-binding</keyword>
<dbReference type="InterPro" id="IPR022755">
    <property type="entry name" value="Znf_C2H2_jaz"/>
</dbReference>
<dbReference type="Pfam" id="PF00096">
    <property type="entry name" value="zf-C2H2"/>
    <property type="match status" value="5"/>
</dbReference>
<dbReference type="InterPro" id="IPR013087">
    <property type="entry name" value="Znf_C2H2_type"/>
</dbReference>
<dbReference type="OrthoDB" id="10039931at2759"/>
<dbReference type="PANTHER" id="PTHR24384:SF189">
    <property type="entry name" value="C2H2-TYPE DOMAIN-CONTAINING PROTEIN-RELATED"/>
    <property type="match status" value="1"/>
</dbReference>
<feature type="domain" description="C2H2-type" evidence="11">
    <location>
        <begin position="897"/>
        <end position="920"/>
    </location>
</feature>
<feature type="domain" description="C2H2-type" evidence="11">
    <location>
        <begin position="230"/>
        <end position="253"/>
    </location>
</feature>
<evidence type="ECO:0000256" key="6">
    <source>
        <dbReference type="ARBA" id="ARBA00023015"/>
    </source>
</evidence>
<evidence type="ECO:0000256" key="8">
    <source>
        <dbReference type="ARBA" id="ARBA00023163"/>
    </source>
</evidence>
<dbReference type="EMBL" id="CAKASE010000076">
    <property type="protein sequence ID" value="CAG9577665.1"/>
    <property type="molecule type" value="Genomic_DNA"/>
</dbReference>
<evidence type="ECO:0000256" key="5">
    <source>
        <dbReference type="ARBA" id="ARBA00022833"/>
    </source>
</evidence>
<feature type="domain" description="C2H2-type" evidence="11">
    <location>
        <begin position="287"/>
        <end position="315"/>
    </location>
</feature>
<dbReference type="GO" id="GO:0008270">
    <property type="term" value="F:zinc ion binding"/>
    <property type="evidence" value="ECO:0007669"/>
    <property type="project" value="UniProtKB-KW"/>
</dbReference>
<dbReference type="InterPro" id="IPR050752">
    <property type="entry name" value="C2H2-ZF_domain"/>
</dbReference>
<protein>
    <submittedName>
        <fullName evidence="12">(African queen) hypothetical protein</fullName>
    </submittedName>
</protein>
<keyword evidence="9" id="KW-0539">Nucleus</keyword>
<dbReference type="Proteomes" id="UP000789524">
    <property type="component" value="Unassembled WGS sequence"/>
</dbReference>
<feature type="domain" description="C2H2-type" evidence="11">
    <location>
        <begin position="838"/>
        <end position="861"/>
    </location>
</feature>
<feature type="domain" description="C2H2-type" evidence="11">
    <location>
        <begin position="805"/>
        <end position="835"/>
    </location>
</feature>
<reference evidence="12" key="1">
    <citation type="submission" date="2021-09" db="EMBL/GenBank/DDBJ databases">
        <authorList>
            <person name="Martin H S."/>
        </authorList>
    </citation>
    <scope>NUCLEOTIDE SEQUENCE</scope>
</reference>
<feature type="domain" description="C2H2-type" evidence="11">
    <location>
        <begin position="405"/>
        <end position="433"/>
    </location>
</feature>
<organism evidence="12 13">
    <name type="scientific">Danaus chrysippus</name>
    <name type="common">African queen</name>
    <dbReference type="NCBI Taxonomy" id="151541"/>
    <lineage>
        <taxon>Eukaryota</taxon>
        <taxon>Metazoa</taxon>
        <taxon>Ecdysozoa</taxon>
        <taxon>Arthropoda</taxon>
        <taxon>Hexapoda</taxon>
        <taxon>Insecta</taxon>
        <taxon>Pterygota</taxon>
        <taxon>Neoptera</taxon>
        <taxon>Endopterygota</taxon>
        <taxon>Lepidoptera</taxon>
        <taxon>Glossata</taxon>
        <taxon>Ditrysia</taxon>
        <taxon>Papilionoidea</taxon>
        <taxon>Nymphalidae</taxon>
        <taxon>Danainae</taxon>
        <taxon>Danaini</taxon>
        <taxon>Danaina</taxon>
        <taxon>Danaus</taxon>
        <taxon>Anosia</taxon>
    </lineage>
</organism>
<keyword evidence="4 10" id="KW-0863">Zinc-finger</keyword>
<evidence type="ECO:0000256" key="2">
    <source>
        <dbReference type="ARBA" id="ARBA00022723"/>
    </source>
</evidence>
<feature type="domain" description="C2H2-type" evidence="11">
    <location>
        <begin position="175"/>
        <end position="203"/>
    </location>
</feature>
<keyword evidence="3" id="KW-0677">Repeat</keyword>
<evidence type="ECO:0000256" key="4">
    <source>
        <dbReference type="ARBA" id="ARBA00022771"/>
    </source>
</evidence>